<evidence type="ECO:0000256" key="1">
    <source>
        <dbReference type="SAM" id="MobiDB-lite"/>
    </source>
</evidence>
<protein>
    <submittedName>
        <fullName evidence="2">Actin</fullName>
    </submittedName>
</protein>
<keyword evidence="3" id="KW-1185">Reference proteome</keyword>
<proteinExistence type="predicted"/>
<feature type="compositionally biased region" description="Basic and acidic residues" evidence="1">
    <location>
        <begin position="181"/>
        <end position="202"/>
    </location>
</feature>
<dbReference type="OrthoDB" id="5132116at2759"/>
<feature type="non-terminal residue" evidence="2">
    <location>
        <position position="202"/>
    </location>
</feature>
<accession>A0A0R0LT66</accession>
<sequence>MQTTKIFLVDIGSEFYKLGFAREDCSILEKTPSGIFDDQKRLIDSEKYAKIIVEHLNTLVVPNDNQQNIQNQIVDQPVNQLQNHQMYINLVIAHNNNCHILNHLFHACKYLKGVLFVNPAVMDCYATGRTTGLVINLSSNWLHGAIIIESKVIYEDSIRIRTDQNNVIENECSEKIQVTQNHEKGSKPKEQKNKDLKLKEEE</sequence>
<gene>
    <name evidence="2" type="ORF">M153_5907000666</name>
</gene>
<dbReference type="Gene3D" id="3.30.420.40">
    <property type="match status" value="2"/>
</dbReference>
<organism evidence="2 3">
    <name type="scientific">Pseudoloma neurophilia</name>
    <dbReference type="NCBI Taxonomy" id="146866"/>
    <lineage>
        <taxon>Eukaryota</taxon>
        <taxon>Fungi</taxon>
        <taxon>Fungi incertae sedis</taxon>
        <taxon>Microsporidia</taxon>
        <taxon>Pseudoloma</taxon>
    </lineage>
</organism>
<evidence type="ECO:0000313" key="3">
    <source>
        <dbReference type="Proteomes" id="UP000051530"/>
    </source>
</evidence>
<reference evidence="2 3" key="1">
    <citation type="submission" date="2015-07" db="EMBL/GenBank/DDBJ databases">
        <title>The genome of Pseudoloma neurophilia, a relevant intracellular parasite of the zebrafish.</title>
        <authorList>
            <person name="Ndikumana S."/>
            <person name="Pelin A."/>
            <person name="Sanders J."/>
            <person name="Corradi N."/>
        </authorList>
    </citation>
    <scope>NUCLEOTIDE SEQUENCE [LARGE SCALE GENOMIC DNA]</scope>
    <source>
        <strain evidence="2 3">MK1</strain>
    </source>
</reference>
<evidence type="ECO:0000313" key="2">
    <source>
        <dbReference type="EMBL" id="KRH92456.1"/>
    </source>
</evidence>
<comment type="caution">
    <text evidence="2">The sequence shown here is derived from an EMBL/GenBank/DDBJ whole genome shotgun (WGS) entry which is preliminary data.</text>
</comment>
<feature type="region of interest" description="Disordered" evidence="1">
    <location>
        <begin position="178"/>
        <end position="202"/>
    </location>
</feature>
<dbReference type="VEuPathDB" id="MicrosporidiaDB:M153_5907000666"/>
<dbReference type="AlphaFoldDB" id="A0A0R0LT66"/>
<dbReference type="EMBL" id="LGUB01000917">
    <property type="protein sequence ID" value="KRH92456.1"/>
    <property type="molecule type" value="Genomic_DNA"/>
</dbReference>
<dbReference type="Proteomes" id="UP000051530">
    <property type="component" value="Unassembled WGS sequence"/>
</dbReference>
<name>A0A0R0LT66_9MICR</name>